<dbReference type="Pfam" id="PF00931">
    <property type="entry name" value="NB-ARC"/>
    <property type="match status" value="1"/>
</dbReference>
<evidence type="ECO:0000259" key="4">
    <source>
        <dbReference type="Pfam" id="PF00931"/>
    </source>
</evidence>
<dbReference type="InterPro" id="IPR036388">
    <property type="entry name" value="WH-like_DNA-bd_sf"/>
</dbReference>
<keyword evidence="1" id="KW-0677">Repeat</keyword>
<dbReference type="InterPro" id="IPR041118">
    <property type="entry name" value="Rx_N"/>
</dbReference>
<evidence type="ECO:0000256" key="2">
    <source>
        <dbReference type="ARBA" id="ARBA00022741"/>
    </source>
</evidence>
<dbReference type="InterPro" id="IPR058922">
    <property type="entry name" value="WHD_DRP"/>
</dbReference>
<feature type="domain" description="Disease resistance N-terminal" evidence="5">
    <location>
        <begin position="5"/>
        <end position="89"/>
    </location>
</feature>
<comment type="caution">
    <text evidence="8">The sequence shown here is derived from an EMBL/GenBank/DDBJ whole genome shotgun (WGS) entry which is preliminary data.</text>
</comment>
<dbReference type="Gene3D" id="1.20.5.4130">
    <property type="match status" value="1"/>
</dbReference>
<dbReference type="SUPFAM" id="SSF52058">
    <property type="entry name" value="L domain-like"/>
    <property type="match status" value="1"/>
</dbReference>
<feature type="domain" description="Disease resistance R13L4/SHOC-2-like LRR" evidence="7">
    <location>
        <begin position="423"/>
        <end position="606"/>
    </location>
</feature>
<dbReference type="InterPro" id="IPR038005">
    <property type="entry name" value="RX-like_CC"/>
</dbReference>
<dbReference type="GO" id="GO:0098542">
    <property type="term" value="P:defense response to other organism"/>
    <property type="evidence" value="ECO:0007669"/>
    <property type="project" value="TreeGrafter"/>
</dbReference>
<dbReference type="AlphaFoldDB" id="A0A200R1E6"/>
<evidence type="ECO:0000256" key="1">
    <source>
        <dbReference type="ARBA" id="ARBA00022737"/>
    </source>
</evidence>
<dbReference type="InterPro" id="IPR044974">
    <property type="entry name" value="Disease_R_plants"/>
</dbReference>
<keyword evidence="3" id="KW-0611">Plant defense</keyword>
<gene>
    <name evidence="8" type="ORF">BVC80_1549g5</name>
</gene>
<proteinExistence type="predicted"/>
<dbReference type="PANTHER" id="PTHR23155:SF1185">
    <property type="entry name" value="DISEASE RESISTANCE RPP8-LIKE PROTEIN 3-RELATED"/>
    <property type="match status" value="1"/>
</dbReference>
<dbReference type="InterPro" id="IPR055414">
    <property type="entry name" value="LRR_R13L4/SHOC2-like"/>
</dbReference>
<reference evidence="8 9" key="1">
    <citation type="journal article" date="2017" name="Mol. Plant">
        <title>The Genome of Medicinal Plant Macleaya cordata Provides New Insights into Benzylisoquinoline Alkaloids Metabolism.</title>
        <authorList>
            <person name="Liu X."/>
            <person name="Liu Y."/>
            <person name="Huang P."/>
            <person name="Ma Y."/>
            <person name="Qing Z."/>
            <person name="Tang Q."/>
            <person name="Cao H."/>
            <person name="Cheng P."/>
            <person name="Zheng Y."/>
            <person name="Yuan Z."/>
            <person name="Zhou Y."/>
            <person name="Liu J."/>
            <person name="Tang Z."/>
            <person name="Zhuo Y."/>
            <person name="Zhang Y."/>
            <person name="Yu L."/>
            <person name="Huang J."/>
            <person name="Yang P."/>
            <person name="Peng Q."/>
            <person name="Zhang J."/>
            <person name="Jiang W."/>
            <person name="Zhang Z."/>
            <person name="Lin K."/>
            <person name="Ro D.K."/>
            <person name="Chen X."/>
            <person name="Xiong X."/>
            <person name="Shang Y."/>
            <person name="Huang S."/>
            <person name="Zeng J."/>
        </authorList>
    </citation>
    <scope>NUCLEOTIDE SEQUENCE [LARGE SCALE GENOMIC DNA]</scope>
    <source>
        <strain evidence="9">cv. BLH2017</strain>
        <tissue evidence="8">Root</tissue>
    </source>
</reference>
<dbReference type="InParanoid" id="A0A200R1E6"/>
<dbReference type="EMBL" id="MVGT01000487">
    <property type="protein sequence ID" value="OVA16542.1"/>
    <property type="molecule type" value="Genomic_DNA"/>
</dbReference>
<dbReference type="PANTHER" id="PTHR23155">
    <property type="entry name" value="DISEASE RESISTANCE PROTEIN RP"/>
    <property type="match status" value="1"/>
</dbReference>
<dbReference type="Pfam" id="PF23598">
    <property type="entry name" value="LRR_14"/>
    <property type="match status" value="1"/>
</dbReference>
<dbReference type="Gene3D" id="3.80.10.10">
    <property type="entry name" value="Ribonuclease Inhibitor"/>
    <property type="match status" value="1"/>
</dbReference>
<organism evidence="8 9">
    <name type="scientific">Macleaya cordata</name>
    <name type="common">Five-seeded plume-poppy</name>
    <name type="synonym">Bocconia cordata</name>
    <dbReference type="NCBI Taxonomy" id="56857"/>
    <lineage>
        <taxon>Eukaryota</taxon>
        <taxon>Viridiplantae</taxon>
        <taxon>Streptophyta</taxon>
        <taxon>Embryophyta</taxon>
        <taxon>Tracheophyta</taxon>
        <taxon>Spermatophyta</taxon>
        <taxon>Magnoliopsida</taxon>
        <taxon>Ranunculales</taxon>
        <taxon>Papaveraceae</taxon>
        <taxon>Papaveroideae</taxon>
        <taxon>Macleaya</taxon>
    </lineage>
</organism>
<dbReference type="InterPro" id="IPR042197">
    <property type="entry name" value="Apaf_helical"/>
</dbReference>
<dbReference type="Pfam" id="PF23559">
    <property type="entry name" value="WHD_DRP"/>
    <property type="match status" value="1"/>
</dbReference>
<dbReference type="Proteomes" id="UP000195402">
    <property type="component" value="Unassembled WGS sequence"/>
</dbReference>
<name>A0A200R1E6_MACCD</name>
<dbReference type="PRINTS" id="PR00364">
    <property type="entry name" value="DISEASERSIST"/>
</dbReference>
<feature type="domain" description="NB-ARC" evidence="4">
    <location>
        <begin position="157"/>
        <end position="211"/>
    </location>
</feature>
<evidence type="ECO:0000313" key="9">
    <source>
        <dbReference type="Proteomes" id="UP000195402"/>
    </source>
</evidence>
<dbReference type="GO" id="GO:0043531">
    <property type="term" value="F:ADP binding"/>
    <property type="evidence" value="ECO:0007669"/>
    <property type="project" value="InterPro"/>
</dbReference>
<dbReference type="InterPro" id="IPR027417">
    <property type="entry name" value="P-loop_NTPase"/>
</dbReference>
<evidence type="ECO:0000256" key="3">
    <source>
        <dbReference type="ARBA" id="ARBA00022821"/>
    </source>
</evidence>
<keyword evidence="2" id="KW-0547">Nucleotide-binding</keyword>
<dbReference type="Gene3D" id="1.10.10.10">
    <property type="entry name" value="Winged helix-like DNA-binding domain superfamily/Winged helix DNA-binding domain"/>
    <property type="match status" value="1"/>
</dbReference>
<evidence type="ECO:0000259" key="7">
    <source>
        <dbReference type="Pfam" id="PF23598"/>
    </source>
</evidence>
<dbReference type="SUPFAM" id="SSF52540">
    <property type="entry name" value="P-loop containing nucleoside triphosphate hydrolases"/>
    <property type="match status" value="1"/>
</dbReference>
<accession>A0A200R1E6</accession>
<sequence length="661" mass="75904">MVEAVVSFAVQRLGDLLIQEEVFLRGVRGQVELLHNQLRRMQCFLKAADEKQQEGNEQARNWVAEIRDVAYDTTEDVIDTYILKFIASKGIREGIHVGCSISYTCYIKDGINLRKVGVEIQTILTRLQDISNGRITYGIKDLGDGETETPRSIANQSSKDILQEILKKTSVPMDGEMNEVDLVKKLNKFLEPKRYLVVLDDIWSFEAWDILNLWSLHFEPEILTDEQSWTLLCKKAFPDNIARRSCSPCLEKLGREMLHRCGGLPLGIVVLGGILATKKSKISEWEVVHKNLTALMNKGKIGGVLGILSLSYNDLPYYLRPCFLYLGLLPEDYEIPIRELIQMWTAEGFIPQQRGEILTMEDVGEEQYLAELIQRCMVQVAKRSLTGRIKTCRLHDLIRDMCLSKAREENFLDIYPHHPENLVTDNLINLQTLKWVHGGRWIQEGGLVKLTNLRKLGLCFGSRSEVDEFVKSIIVVNTLSDHNPLRSLCLFMDDKFPNMNLLSGCHNLLKLKLNGVFLENHRQYPPNLIKLSLTGTNFKQDPMEVLQCLPNLMFLYMKTTYEGEEMSSFINGFPQLKCLHFVNVGGLKEWRIEQSGMPLLKHLEIYHCPDLRMLPEELRFISTIKQLKITNMPKVFNDRIASGGDDWFKVQHISSIIFRRS</sequence>
<dbReference type="InterPro" id="IPR002182">
    <property type="entry name" value="NB-ARC"/>
</dbReference>
<dbReference type="Pfam" id="PF18052">
    <property type="entry name" value="Rx_N"/>
    <property type="match status" value="1"/>
</dbReference>
<dbReference type="Gene3D" id="1.10.8.430">
    <property type="entry name" value="Helical domain of apoptotic protease-activating factors"/>
    <property type="match status" value="1"/>
</dbReference>
<dbReference type="STRING" id="56857.A0A200R1E6"/>
<evidence type="ECO:0000313" key="8">
    <source>
        <dbReference type="EMBL" id="OVA16542.1"/>
    </source>
</evidence>
<dbReference type="CDD" id="cd14798">
    <property type="entry name" value="RX-CC_like"/>
    <property type="match status" value="1"/>
</dbReference>
<keyword evidence="9" id="KW-1185">Reference proteome</keyword>
<protein>
    <submittedName>
        <fullName evidence="8">Disease resistance protein</fullName>
    </submittedName>
</protein>
<dbReference type="OMA" id="ICISKAG"/>
<feature type="domain" description="Disease resistance protein winged helix" evidence="6">
    <location>
        <begin position="329"/>
        <end position="401"/>
    </location>
</feature>
<dbReference type="Gene3D" id="3.40.50.300">
    <property type="entry name" value="P-loop containing nucleotide triphosphate hydrolases"/>
    <property type="match status" value="1"/>
</dbReference>
<evidence type="ECO:0000259" key="6">
    <source>
        <dbReference type="Pfam" id="PF23559"/>
    </source>
</evidence>
<dbReference type="OrthoDB" id="3027644at2759"/>
<dbReference type="FunFam" id="1.10.10.10:FF:000322">
    <property type="entry name" value="Probable disease resistance protein At1g63360"/>
    <property type="match status" value="1"/>
</dbReference>
<evidence type="ECO:0000259" key="5">
    <source>
        <dbReference type="Pfam" id="PF18052"/>
    </source>
</evidence>
<dbReference type="InterPro" id="IPR032675">
    <property type="entry name" value="LRR_dom_sf"/>
</dbReference>